<keyword evidence="1" id="KW-0805">Transcription regulation</keyword>
<evidence type="ECO:0000313" key="7">
    <source>
        <dbReference type="Proteomes" id="UP000481360"/>
    </source>
</evidence>
<feature type="domain" description="HTH crp-type" evidence="5">
    <location>
        <begin position="135"/>
        <end position="207"/>
    </location>
</feature>
<dbReference type="Pfam" id="PF13545">
    <property type="entry name" value="HTH_Crp_2"/>
    <property type="match status" value="1"/>
</dbReference>
<dbReference type="InterPro" id="IPR036390">
    <property type="entry name" value="WH_DNA-bd_sf"/>
</dbReference>
<sequence>MMDDLSANRGRAALRAGRRPRPFHRGEHLITAGTPSDEVLLLESGLVKVVLPTGAARDPITGLYGPGDLLGEIGVTSGARRSAHVIALVTGAAWHVAGSHFLALRDGDPDVRRLVDETWRKRQRNADDNQLRQTRTGAARVAMCLLSWAREFGTENDRGLELRGVSQQDLAHAVAMSVKTIEPFLHALRDRGLLHTSRLCYRLPAPDLLGHFIATADGMN</sequence>
<dbReference type="Pfam" id="PF00027">
    <property type="entry name" value="cNMP_binding"/>
    <property type="match status" value="1"/>
</dbReference>
<evidence type="ECO:0000259" key="5">
    <source>
        <dbReference type="PROSITE" id="PS51063"/>
    </source>
</evidence>
<reference evidence="6 7" key="1">
    <citation type="submission" date="2020-03" db="EMBL/GenBank/DDBJ databases">
        <title>Isolation and identification of active actinomycetes.</title>
        <authorList>
            <person name="Sun X."/>
        </authorList>
    </citation>
    <scope>NUCLEOTIDE SEQUENCE [LARGE SCALE GENOMIC DNA]</scope>
    <source>
        <strain evidence="6 7">NEAU-D13</strain>
    </source>
</reference>
<organism evidence="6 7">
    <name type="scientific">Lentzea alba</name>
    <dbReference type="NCBI Taxonomy" id="2714351"/>
    <lineage>
        <taxon>Bacteria</taxon>
        <taxon>Bacillati</taxon>
        <taxon>Actinomycetota</taxon>
        <taxon>Actinomycetes</taxon>
        <taxon>Pseudonocardiales</taxon>
        <taxon>Pseudonocardiaceae</taxon>
        <taxon>Lentzea</taxon>
    </lineage>
</organism>
<feature type="domain" description="Cyclic nucleotide-binding" evidence="4">
    <location>
        <begin position="23"/>
        <end position="122"/>
    </location>
</feature>
<dbReference type="GO" id="GO:0003677">
    <property type="term" value="F:DNA binding"/>
    <property type="evidence" value="ECO:0007669"/>
    <property type="project" value="UniProtKB-KW"/>
</dbReference>
<proteinExistence type="predicted"/>
<dbReference type="InterPro" id="IPR012318">
    <property type="entry name" value="HTH_CRP"/>
</dbReference>
<dbReference type="SUPFAM" id="SSF46785">
    <property type="entry name" value="Winged helix' DNA-binding domain"/>
    <property type="match status" value="1"/>
</dbReference>
<evidence type="ECO:0000256" key="1">
    <source>
        <dbReference type="ARBA" id="ARBA00023015"/>
    </source>
</evidence>
<evidence type="ECO:0000313" key="6">
    <source>
        <dbReference type="EMBL" id="NGY59159.1"/>
    </source>
</evidence>
<dbReference type="InterPro" id="IPR036388">
    <property type="entry name" value="WH-like_DNA-bd_sf"/>
</dbReference>
<dbReference type="PROSITE" id="PS51063">
    <property type="entry name" value="HTH_CRP_2"/>
    <property type="match status" value="1"/>
</dbReference>
<dbReference type="CDD" id="cd00038">
    <property type="entry name" value="CAP_ED"/>
    <property type="match status" value="1"/>
</dbReference>
<dbReference type="InterPro" id="IPR018488">
    <property type="entry name" value="cNMP-bd_CS"/>
</dbReference>
<comment type="caution">
    <text evidence="6">The sequence shown here is derived from an EMBL/GenBank/DDBJ whole genome shotgun (WGS) entry which is preliminary data.</text>
</comment>
<evidence type="ECO:0000259" key="4">
    <source>
        <dbReference type="PROSITE" id="PS50042"/>
    </source>
</evidence>
<evidence type="ECO:0000256" key="2">
    <source>
        <dbReference type="ARBA" id="ARBA00023125"/>
    </source>
</evidence>
<dbReference type="InterPro" id="IPR018490">
    <property type="entry name" value="cNMP-bd_dom_sf"/>
</dbReference>
<dbReference type="AlphaFoldDB" id="A0A7C9VWY8"/>
<dbReference type="SMART" id="SM00100">
    <property type="entry name" value="cNMP"/>
    <property type="match status" value="1"/>
</dbReference>
<dbReference type="InterPro" id="IPR014710">
    <property type="entry name" value="RmlC-like_jellyroll"/>
</dbReference>
<dbReference type="Gene3D" id="2.60.120.10">
    <property type="entry name" value="Jelly Rolls"/>
    <property type="match status" value="1"/>
</dbReference>
<dbReference type="Gene3D" id="1.10.10.10">
    <property type="entry name" value="Winged helix-like DNA-binding domain superfamily/Winged helix DNA-binding domain"/>
    <property type="match status" value="1"/>
</dbReference>
<keyword evidence="3" id="KW-0804">Transcription</keyword>
<protein>
    <submittedName>
        <fullName evidence="6">Crp/Fnr family transcriptional regulator</fullName>
    </submittedName>
</protein>
<dbReference type="PROSITE" id="PS50042">
    <property type="entry name" value="CNMP_BINDING_3"/>
    <property type="match status" value="1"/>
</dbReference>
<dbReference type="InterPro" id="IPR000595">
    <property type="entry name" value="cNMP-bd_dom"/>
</dbReference>
<gene>
    <name evidence="6" type="ORF">G7043_09505</name>
</gene>
<dbReference type="SUPFAM" id="SSF51206">
    <property type="entry name" value="cAMP-binding domain-like"/>
    <property type="match status" value="1"/>
</dbReference>
<name>A0A7C9VWY8_9PSEU</name>
<keyword evidence="7" id="KW-1185">Reference proteome</keyword>
<dbReference type="GO" id="GO:0006355">
    <property type="term" value="P:regulation of DNA-templated transcription"/>
    <property type="evidence" value="ECO:0007669"/>
    <property type="project" value="InterPro"/>
</dbReference>
<dbReference type="EMBL" id="JAAMPJ010000002">
    <property type="protein sequence ID" value="NGY59159.1"/>
    <property type="molecule type" value="Genomic_DNA"/>
</dbReference>
<keyword evidence="2" id="KW-0238">DNA-binding</keyword>
<accession>A0A7C9VWY8</accession>
<dbReference type="Proteomes" id="UP000481360">
    <property type="component" value="Unassembled WGS sequence"/>
</dbReference>
<evidence type="ECO:0000256" key="3">
    <source>
        <dbReference type="ARBA" id="ARBA00023163"/>
    </source>
</evidence>
<dbReference type="PROSITE" id="PS00889">
    <property type="entry name" value="CNMP_BINDING_2"/>
    <property type="match status" value="1"/>
</dbReference>